<accession>A0ABY4GB27</accession>
<evidence type="ECO:0000256" key="5">
    <source>
        <dbReference type="ARBA" id="ARBA00023136"/>
    </source>
</evidence>
<gene>
    <name evidence="7" type="ORF">MUN86_09820</name>
</gene>
<feature type="transmembrane region" description="Helical" evidence="6">
    <location>
        <begin position="130"/>
        <end position="154"/>
    </location>
</feature>
<evidence type="ECO:0000256" key="2">
    <source>
        <dbReference type="ARBA" id="ARBA00022475"/>
    </source>
</evidence>
<feature type="transmembrane region" description="Helical" evidence="6">
    <location>
        <begin position="313"/>
        <end position="331"/>
    </location>
</feature>
<evidence type="ECO:0008006" key="9">
    <source>
        <dbReference type="Google" id="ProtNLM"/>
    </source>
</evidence>
<evidence type="ECO:0000313" key="7">
    <source>
        <dbReference type="EMBL" id="UOQ68114.1"/>
    </source>
</evidence>
<feature type="transmembrane region" description="Helical" evidence="6">
    <location>
        <begin position="161"/>
        <end position="182"/>
    </location>
</feature>
<proteinExistence type="predicted"/>
<feature type="transmembrane region" description="Helical" evidence="6">
    <location>
        <begin position="380"/>
        <end position="399"/>
    </location>
</feature>
<feature type="transmembrane region" description="Helical" evidence="6">
    <location>
        <begin position="280"/>
        <end position="301"/>
    </location>
</feature>
<feature type="transmembrane region" description="Helical" evidence="6">
    <location>
        <begin position="405"/>
        <end position="426"/>
    </location>
</feature>
<dbReference type="RefSeq" id="WP_245124748.1">
    <property type="nucleotide sequence ID" value="NZ_CP095061.1"/>
</dbReference>
<sequence>MSSAPTSASETAVAPSSGQFVRGSLGSGVALGARAGGALLLNKLLAVYGGPGGLTLLAHFQNLLALFTTLPNDGTHVGVVKYLAPLRPTSGRYRAWLGAAVALNGVALLLGLGLLYWALGPLVSVFQPTFGWLVLFGLGVVLLTLHALVGAMLLAASQLRAYIVLTVILSVLGPAAVAAVLLSPKETPAVSEALLAYLLAQGATLVPALWLAQRHGLLPRLRGRLSKVALRELSKFLLMAVGLLLFGKAVDFGVRELLVRQFGLAETDLWQAVVKLSDNYTMVLAAVMSSVYYPRLAALAVQPAAQKQWVRTVLRLLIPVLAAGLLLLYGLRQWLLPLLFEARFAPAADLLAPQLLADWFRFIAWPLIMVFTAQARVGRYVAVQAGSAVVYAAALAVLVPSYGLYGALLAGVARQGLLVLWCAWYFQEYWRR</sequence>
<protein>
    <recommendedName>
        <fullName evidence="9">Polysaccharide transporter, PST family</fullName>
    </recommendedName>
</protein>
<dbReference type="Proteomes" id="UP000830401">
    <property type="component" value="Chromosome"/>
</dbReference>
<feature type="transmembrane region" description="Helical" evidence="6">
    <location>
        <begin position="351"/>
        <end position="373"/>
    </location>
</feature>
<dbReference type="PANTHER" id="PTHR30250:SF30">
    <property type="entry name" value="LIPID III FLIPPASE"/>
    <property type="match status" value="1"/>
</dbReference>
<keyword evidence="5 6" id="KW-0472">Membrane</keyword>
<evidence type="ECO:0000256" key="1">
    <source>
        <dbReference type="ARBA" id="ARBA00004651"/>
    </source>
</evidence>
<name>A0ABY4GB27_9BACT</name>
<feature type="transmembrane region" description="Helical" evidence="6">
    <location>
        <begin position="95"/>
        <end position="118"/>
    </location>
</feature>
<reference evidence="7" key="1">
    <citation type="submission" date="2022-04" db="EMBL/GenBank/DDBJ databases">
        <title>Hymenobacter sp. isolated from the air.</title>
        <authorList>
            <person name="Won M."/>
            <person name="Lee C.-M."/>
            <person name="Woen H.-Y."/>
            <person name="Kwon S.-W."/>
        </authorList>
    </citation>
    <scope>NUCLEOTIDE SEQUENCE</scope>
    <source>
        <strain evidence="7">5420S-77</strain>
    </source>
</reference>
<dbReference type="EMBL" id="CP095061">
    <property type="protein sequence ID" value="UOQ68114.1"/>
    <property type="molecule type" value="Genomic_DNA"/>
</dbReference>
<evidence type="ECO:0000313" key="8">
    <source>
        <dbReference type="Proteomes" id="UP000830401"/>
    </source>
</evidence>
<dbReference type="InterPro" id="IPR050833">
    <property type="entry name" value="Poly_Biosynth_Transport"/>
</dbReference>
<keyword evidence="8" id="KW-1185">Reference proteome</keyword>
<comment type="subcellular location">
    <subcellularLocation>
        <location evidence="1">Cell membrane</location>
        <topology evidence="1">Multi-pass membrane protein</topology>
    </subcellularLocation>
</comment>
<feature type="transmembrane region" description="Helical" evidence="6">
    <location>
        <begin position="194"/>
        <end position="212"/>
    </location>
</feature>
<feature type="transmembrane region" description="Helical" evidence="6">
    <location>
        <begin position="233"/>
        <end position="250"/>
    </location>
</feature>
<organism evidence="7 8">
    <name type="scientific">Hymenobacter volaticus</name>
    <dbReference type="NCBI Taxonomy" id="2932254"/>
    <lineage>
        <taxon>Bacteria</taxon>
        <taxon>Pseudomonadati</taxon>
        <taxon>Bacteroidota</taxon>
        <taxon>Cytophagia</taxon>
        <taxon>Cytophagales</taxon>
        <taxon>Hymenobacteraceae</taxon>
        <taxon>Hymenobacter</taxon>
    </lineage>
</organism>
<keyword evidence="4 6" id="KW-1133">Transmembrane helix</keyword>
<keyword evidence="3 6" id="KW-0812">Transmembrane</keyword>
<evidence type="ECO:0000256" key="6">
    <source>
        <dbReference type="SAM" id="Phobius"/>
    </source>
</evidence>
<keyword evidence="2" id="KW-1003">Cell membrane</keyword>
<evidence type="ECO:0000256" key="3">
    <source>
        <dbReference type="ARBA" id="ARBA00022692"/>
    </source>
</evidence>
<dbReference type="PANTHER" id="PTHR30250">
    <property type="entry name" value="PST FAMILY PREDICTED COLANIC ACID TRANSPORTER"/>
    <property type="match status" value="1"/>
</dbReference>
<evidence type="ECO:0000256" key="4">
    <source>
        <dbReference type="ARBA" id="ARBA00022989"/>
    </source>
</evidence>